<evidence type="ECO:0000313" key="3">
    <source>
        <dbReference type="Proteomes" id="UP000053558"/>
    </source>
</evidence>
<comment type="caution">
    <text evidence="2">The sequence shown here is derived from an EMBL/GenBank/DDBJ whole genome shotgun (WGS) entry which is preliminary data.</text>
</comment>
<name>A0A5M3MWA4_CONPW</name>
<evidence type="ECO:0000313" key="2">
    <source>
        <dbReference type="EMBL" id="EIW83428.1"/>
    </source>
</evidence>
<proteinExistence type="predicted"/>
<dbReference type="RefSeq" id="XP_007766473.1">
    <property type="nucleotide sequence ID" value="XM_007768283.1"/>
</dbReference>
<reference evidence="3" key="1">
    <citation type="journal article" date="2012" name="Science">
        <title>The Paleozoic origin of enzymatic lignin decomposition reconstructed from 31 fungal genomes.</title>
        <authorList>
            <person name="Floudas D."/>
            <person name="Binder M."/>
            <person name="Riley R."/>
            <person name="Barry K."/>
            <person name="Blanchette R.A."/>
            <person name="Henrissat B."/>
            <person name="Martinez A.T."/>
            <person name="Otillar R."/>
            <person name="Spatafora J.W."/>
            <person name="Yadav J.S."/>
            <person name="Aerts A."/>
            <person name="Benoit I."/>
            <person name="Boyd A."/>
            <person name="Carlson A."/>
            <person name="Copeland A."/>
            <person name="Coutinho P.M."/>
            <person name="de Vries R.P."/>
            <person name="Ferreira P."/>
            <person name="Findley K."/>
            <person name="Foster B."/>
            <person name="Gaskell J."/>
            <person name="Glotzer D."/>
            <person name="Gorecki P."/>
            <person name="Heitman J."/>
            <person name="Hesse C."/>
            <person name="Hori C."/>
            <person name="Igarashi K."/>
            <person name="Jurgens J.A."/>
            <person name="Kallen N."/>
            <person name="Kersten P."/>
            <person name="Kohler A."/>
            <person name="Kuees U."/>
            <person name="Kumar T.K.A."/>
            <person name="Kuo A."/>
            <person name="LaButti K."/>
            <person name="Larrondo L.F."/>
            <person name="Lindquist E."/>
            <person name="Ling A."/>
            <person name="Lombard V."/>
            <person name="Lucas S."/>
            <person name="Lundell T."/>
            <person name="Martin R."/>
            <person name="McLaughlin D.J."/>
            <person name="Morgenstern I."/>
            <person name="Morin E."/>
            <person name="Murat C."/>
            <person name="Nagy L.G."/>
            <person name="Nolan M."/>
            <person name="Ohm R.A."/>
            <person name="Patyshakuliyeva A."/>
            <person name="Rokas A."/>
            <person name="Ruiz-Duenas F.J."/>
            <person name="Sabat G."/>
            <person name="Salamov A."/>
            <person name="Samejima M."/>
            <person name="Schmutz J."/>
            <person name="Slot J.C."/>
            <person name="St John F."/>
            <person name="Stenlid J."/>
            <person name="Sun H."/>
            <person name="Sun S."/>
            <person name="Syed K."/>
            <person name="Tsang A."/>
            <person name="Wiebenga A."/>
            <person name="Young D."/>
            <person name="Pisabarro A."/>
            <person name="Eastwood D.C."/>
            <person name="Martin F."/>
            <person name="Cullen D."/>
            <person name="Grigoriev I.V."/>
            <person name="Hibbett D.S."/>
        </authorList>
    </citation>
    <scope>NUCLEOTIDE SEQUENCE [LARGE SCALE GENOMIC DNA]</scope>
    <source>
        <strain evidence="3">RWD-64-598 SS2</strain>
    </source>
</reference>
<accession>A0A5M3MWA4</accession>
<feature type="compositionally biased region" description="Basic and acidic residues" evidence="1">
    <location>
        <begin position="150"/>
        <end position="182"/>
    </location>
</feature>
<gene>
    <name evidence="2" type="ORF">CONPUDRAFT_71975</name>
</gene>
<dbReference type="EMBL" id="JH711576">
    <property type="protein sequence ID" value="EIW83428.1"/>
    <property type="molecule type" value="Genomic_DNA"/>
</dbReference>
<protein>
    <submittedName>
        <fullName evidence="2">Uncharacterized protein</fullName>
    </submittedName>
</protein>
<organism evidence="2 3">
    <name type="scientific">Coniophora puteana (strain RWD-64-598)</name>
    <name type="common">Brown rot fungus</name>
    <dbReference type="NCBI Taxonomy" id="741705"/>
    <lineage>
        <taxon>Eukaryota</taxon>
        <taxon>Fungi</taxon>
        <taxon>Dikarya</taxon>
        <taxon>Basidiomycota</taxon>
        <taxon>Agaricomycotina</taxon>
        <taxon>Agaricomycetes</taxon>
        <taxon>Agaricomycetidae</taxon>
        <taxon>Boletales</taxon>
        <taxon>Coniophorineae</taxon>
        <taxon>Coniophoraceae</taxon>
        <taxon>Coniophora</taxon>
    </lineage>
</organism>
<dbReference type="KEGG" id="cput:CONPUDRAFT_71975"/>
<sequence>MAPLRALAWRTFRITKTLYWPTVSNQTLKYYHSPLLRFLNSSVRPLTSPLHPPPRLLRALKPPVTDEIARWQEHSLNAGNDALEQEVGERSGVLGIFRGAFHSMILILLLHGRIQVTTCSLDTAKSGDPVMLSFNEEQDASINLSNNEVYSREDTDSEEKGRRMPDRGRDARRHEADNNMEE</sequence>
<feature type="region of interest" description="Disordered" evidence="1">
    <location>
        <begin position="142"/>
        <end position="182"/>
    </location>
</feature>
<dbReference type="Proteomes" id="UP000053558">
    <property type="component" value="Unassembled WGS sequence"/>
</dbReference>
<dbReference type="AlphaFoldDB" id="A0A5M3MWA4"/>
<evidence type="ECO:0000256" key="1">
    <source>
        <dbReference type="SAM" id="MobiDB-lite"/>
    </source>
</evidence>
<keyword evidence="3" id="KW-1185">Reference proteome</keyword>
<dbReference type="GeneID" id="19208973"/>